<accession>F4Q9Y8</accession>
<dbReference type="Proteomes" id="UP000007797">
    <property type="component" value="Unassembled WGS sequence"/>
</dbReference>
<dbReference type="AlphaFoldDB" id="F4Q9Y8"/>
<keyword evidence="2" id="KW-1185">Reference proteome</keyword>
<protein>
    <submittedName>
        <fullName evidence="1">Uncharacterized protein</fullName>
    </submittedName>
</protein>
<dbReference type="RefSeq" id="XP_004354249.1">
    <property type="nucleotide sequence ID" value="XM_004354197.1"/>
</dbReference>
<reference evidence="2" key="1">
    <citation type="journal article" date="2011" name="Genome Res.">
        <title>Phylogeny-wide analysis of social amoeba genomes highlights ancient origins for complex intercellular communication.</title>
        <authorList>
            <person name="Heidel A.J."/>
            <person name="Lawal H.M."/>
            <person name="Felder M."/>
            <person name="Schilde C."/>
            <person name="Helps N.R."/>
            <person name="Tunggal B."/>
            <person name="Rivero F."/>
            <person name="John U."/>
            <person name="Schleicher M."/>
            <person name="Eichinger L."/>
            <person name="Platzer M."/>
            <person name="Noegel A.A."/>
            <person name="Schaap P."/>
            <person name="Gloeckner G."/>
        </authorList>
    </citation>
    <scope>NUCLEOTIDE SEQUENCE [LARGE SCALE GENOMIC DNA]</scope>
    <source>
        <strain evidence="2">SH3</strain>
    </source>
</reference>
<organism evidence="1 2">
    <name type="scientific">Cavenderia fasciculata</name>
    <name type="common">Slime mold</name>
    <name type="synonym">Dictyostelium fasciculatum</name>
    <dbReference type="NCBI Taxonomy" id="261658"/>
    <lineage>
        <taxon>Eukaryota</taxon>
        <taxon>Amoebozoa</taxon>
        <taxon>Evosea</taxon>
        <taxon>Eumycetozoa</taxon>
        <taxon>Dictyostelia</taxon>
        <taxon>Acytosteliales</taxon>
        <taxon>Cavenderiaceae</taxon>
        <taxon>Cavenderia</taxon>
    </lineage>
</organism>
<dbReference type="GeneID" id="14867395"/>
<name>F4Q9Y8_CACFS</name>
<evidence type="ECO:0000313" key="2">
    <source>
        <dbReference type="Proteomes" id="UP000007797"/>
    </source>
</evidence>
<proteinExistence type="predicted"/>
<gene>
    <name evidence="1" type="ORF">DFA_10348</name>
</gene>
<sequence length="773" mass="92473">MKEKKNSLQMIFNHSYLRRLIFNHVSSIHKQLEITTVKVSSLYTLIDYIRYGLNDIFFKHIDQLWSLMFESSDGIYRNNDKIIRIISSTIYYSNDRVLEYLLNRIKKEIGPFQTMVTVNFKESKEDEEKRSRWDWFGYVECLPKGIFDLLVDDNVFIESKVLLHRMVQTAIMVVGDVNIIQNLFKRYHLLNIQSLFLQQQEKDNQQQSLLDKMFDEKNDLELIEICQLVKRLNLKVDGVESVILQALKQDRYKVIQFMDRFCKYSYREVLVENAAIRENARKSEIYTRHSNGQSYQLMDKIKKNGTDLDFIQYVYQRKNNHNDYLIFQLERWVISKALVNGEEDVIKFALNNNQRKKNDIFDQILDLYIHPVFCSRHYIDIFSNLKVASPQIIRSTLLHAPKGRKLDELEYLLTTQMANKLFIDLADSIAAIIELGDDMTSHMISRFEDYVFQNPIVFQTRMDSIKKYTCQEYPQRQRFILELERILKTPHLPNIGDEDFGDWILPPSLVLCLSRMAQYQTQTYFFLCSAAMSNNFVLYKQAYDILSMVYLNPNDQLIEILAMIINACHYEFAKEFLNFHSLLLEETSINQFKNSINTFFKLYFKIKKEKEDYRYQQLADDILKVVPEYIRSEIIYYATELKDDQFNSIWIQYSNDLDLNEWLSNPSKHYKQLKYDQNFFNHLQRIYRYFRQDQLDKYQSIINRLNAPPLHLEYIGILNQCLDKYYFNSTNNNNFNKDNNNNNSIVNNYTLKEYNHFIDKALEIGFIPIHFKK</sequence>
<dbReference type="EMBL" id="GL883026">
    <property type="protein sequence ID" value="EGG15507.1"/>
    <property type="molecule type" value="Genomic_DNA"/>
</dbReference>
<evidence type="ECO:0000313" key="1">
    <source>
        <dbReference type="EMBL" id="EGG15507.1"/>
    </source>
</evidence>
<dbReference type="KEGG" id="dfa:DFA_10348"/>